<dbReference type="InterPro" id="IPR002685">
    <property type="entry name" value="Glyco_trans_15"/>
</dbReference>
<proteinExistence type="inferred from homology"/>
<dbReference type="Gene3D" id="3.90.550.10">
    <property type="entry name" value="Spore Coat Polysaccharide Biosynthesis Protein SpsA, Chain A"/>
    <property type="match status" value="1"/>
</dbReference>
<reference evidence="3" key="1">
    <citation type="submission" date="2023-03" db="EMBL/GenBank/DDBJ databases">
        <title>Massive genome expansion in bonnet fungi (Mycena s.s.) driven by repeated elements and novel gene families across ecological guilds.</title>
        <authorList>
            <consortium name="Lawrence Berkeley National Laboratory"/>
            <person name="Harder C.B."/>
            <person name="Miyauchi S."/>
            <person name="Viragh M."/>
            <person name="Kuo A."/>
            <person name="Thoen E."/>
            <person name="Andreopoulos B."/>
            <person name="Lu D."/>
            <person name="Skrede I."/>
            <person name="Drula E."/>
            <person name="Henrissat B."/>
            <person name="Morin E."/>
            <person name="Kohler A."/>
            <person name="Barry K."/>
            <person name="LaButti K."/>
            <person name="Morin E."/>
            <person name="Salamov A."/>
            <person name="Lipzen A."/>
            <person name="Mereny Z."/>
            <person name="Hegedus B."/>
            <person name="Baldrian P."/>
            <person name="Stursova M."/>
            <person name="Weitz H."/>
            <person name="Taylor A."/>
            <person name="Grigoriev I.V."/>
            <person name="Nagy L.G."/>
            <person name="Martin F."/>
            <person name="Kauserud H."/>
        </authorList>
    </citation>
    <scope>NUCLEOTIDE SEQUENCE</scope>
    <source>
        <strain evidence="3">CBHHK182m</strain>
    </source>
</reference>
<organism evidence="3 4">
    <name type="scientific">Mycena metata</name>
    <dbReference type="NCBI Taxonomy" id="1033252"/>
    <lineage>
        <taxon>Eukaryota</taxon>
        <taxon>Fungi</taxon>
        <taxon>Dikarya</taxon>
        <taxon>Basidiomycota</taxon>
        <taxon>Agaricomycotina</taxon>
        <taxon>Agaricomycetes</taxon>
        <taxon>Agaricomycetidae</taxon>
        <taxon>Agaricales</taxon>
        <taxon>Marasmiineae</taxon>
        <taxon>Mycenaceae</taxon>
        <taxon>Mycena</taxon>
    </lineage>
</organism>
<evidence type="ECO:0000256" key="2">
    <source>
        <dbReference type="ARBA" id="ARBA00022679"/>
    </source>
</evidence>
<comment type="similarity">
    <text evidence="1">Belongs to the glycosyltransferase 15 family.</text>
</comment>
<dbReference type="PANTHER" id="PTHR31121:SF6">
    <property type="entry name" value="ALPHA-1,2 MANNOSYLTRANSFERASE KTR1"/>
    <property type="match status" value="1"/>
</dbReference>
<dbReference type="GO" id="GO:0006487">
    <property type="term" value="P:protein N-linked glycosylation"/>
    <property type="evidence" value="ECO:0007669"/>
    <property type="project" value="TreeGrafter"/>
</dbReference>
<dbReference type="Proteomes" id="UP001215598">
    <property type="component" value="Unassembled WGS sequence"/>
</dbReference>
<keyword evidence="4" id="KW-1185">Reference proteome</keyword>
<evidence type="ECO:0000313" key="4">
    <source>
        <dbReference type="Proteomes" id="UP001215598"/>
    </source>
</evidence>
<sequence length="113" mass="13332">YNTMYVRSNFEIADMNFWRGPAYQDFFAFLDSKGGFYYERWGDAPVHSIAAGLFASKEQVHFFEEIGYEHNPYTHCPEDPGMWERSKCGCDPARSFDYDGYLCMRQWDKFVGN</sequence>
<evidence type="ECO:0000256" key="1">
    <source>
        <dbReference type="ARBA" id="ARBA00007677"/>
    </source>
</evidence>
<keyword evidence="2 3" id="KW-0808">Transferase</keyword>
<comment type="caution">
    <text evidence="3">The sequence shown here is derived from an EMBL/GenBank/DDBJ whole genome shotgun (WGS) entry which is preliminary data.</text>
</comment>
<dbReference type="AlphaFoldDB" id="A0AAD7MQ36"/>
<dbReference type="GO" id="GO:0000032">
    <property type="term" value="P:cell wall mannoprotein biosynthetic process"/>
    <property type="evidence" value="ECO:0007669"/>
    <property type="project" value="TreeGrafter"/>
</dbReference>
<name>A0AAD7MQ36_9AGAR</name>
<protein>
    <submittedName>
        <fullName evidence="3">Nucleotide-diphospho-sugar transferase</fullName>
    </submittedName>
</protein>
<dbReference type="GO" id="GO:0016020">
    <property type="term" value="C:membrane"/>
    <property type="evidence" value="ECO:0007669"/>
    <property type="project" value="InterPro"/>
</dbReference>
<dbReference type="GO" id="GO:0000026">
    <property type="term" value="F:alpha-1,2-mannosyltransferase activity"/>
    <property type="evidence" value="ECO:0007669"/>
    <property type="project" value="TreeGrafter"/>
</dbReference>
<dbReference type="PANTHER" id="PTHR31121">
    <property type="entry name" value="ALPHA-1,2 MANNOSYLTRANSFERASE KTR1"/>
    <property type="match status" value="1"/>
</dbReference>
<dbReference type="EMBL" id="JARKIB010000182">
    <property type="protein sequence ID" value="KAJ7727110.1"/>
    <property type="molecule type" value="Genomic_DNA"/>
</dbReference>
<accession>A0AAD7MQ36</accession>
<feature type="non-terminal residue" evidence="3">
    <location>
        <position position="113"/>
    </location>
</feature>
<dbReference type="InterPro" id="IPR029044">
    <property type="entry name" value="Nucleotide-diphossugar_trans"/>
</dbReference>
<dbReference type="SUPFAM" id="SSF53448">
    <property type="entry name" value="Nucleotide-diphospho-sugar transferases"/>
    <property type="match status" value="1"/>
</dbReference>
<evidence type="ECO:0000313" key="3">
    <source>
        <dbReference type="EMBL" id="KAJ7727110.1"/>
    </source>
</evidence>
<gene>
    <name evidence="3" type="ORF">B0H16DRAFT_1331753</name>
</gene>
<dbReference type="Pfam" id="PF01793">
    <property type="entry name" value="Glyco_transf_15"/>
    <property type="match status" value="1"/>
</dbReference>
<dbReference type="GO" id="GO:0005794">
    <property type="term" value="C:Golgi apparatus"/>
    <property type="evidence" value="ECO:0007669"/>
    <property type="project" value="TreeGrafter"/>
</dbReference>